<dbReference type="STRING" id="269796.Rru_A3194"/>
<dbReference type="PANTHER" id="PTHR43022">
    <property type="entry name" value="PROTEIN SMF"/>
    <property type="match status" value="1"/>
</dbReference>
<dbReference type="AlphaFoldDB" id="Q2RPF6"/>
<evidence type="ECO:0000256" key="1">
    <source>
        <dbReference type="ARBA" id="ARBA00006525"/>
    </source>
</evidence>
<name>Q2RPF6_RHORT</name>
<dbReference type="GO" id="GO:0009294">
    <property type="term" value="P:DNA-mediated transformation"/>
    <property type="evidence" value="ECO:0007669"/>
    <property type="project" value="InterPro"/>
</dbReference>
<dbReference type="KEGG" id="rru:Rru_A3194"/>
<dbReference type="SUPFAM" id="SSF102405">
    <property type="entry name" value="MCP/YpsA-like"/>
    <property type="match status" value="1"/>
</dbReference>
<evidence type="ECO:0000259" key="2">
    <source>
        <dbReference type="Pfam" id="PF02481"/>
    </source>
</evidence>
<feature type="domain" description="Smf/DprA SLOG" evidence="2">
    <location>
        <begin position="82"/>
        <end position="286"/>
    </location>
</feature>
<dbReference type="InterPro" id="IPR036388">
    <property type="entry name" value="WH-like_DNA-bd_sf"/>
</dbReference>
<dbReference type="EMBL" id="CP000230">
    <property type="protein sequence ID" value="ABC23989.1"/>
    <property type="molecule type" value="Genomic_DNA"/>
</dbReference>
<dbReference type="Pfam" id="PF02481">
    <property type="entry name" value="DNA_processg_A"/>
    <property type="match status" value="1"/>
</dbReference>
<dbReference type="eggNOG" id="COG0758">
    <property type="taxonomic scope" value="Bacteria"/>
</dbReference>
<sequence>MAPAARPLTASEKLDRLRLLRTENVGPITWRRLMARYGSAASALDALPDLARRGGGAKPLRICPLAAAKREMDTLAGLDATMVFLDEADYPPALAAIEDAPPMFCLRGALGLLGKPMVAIVGARNASANGQRLAERLAADLGRSGLVVVSGMARGVDSAAHVGALESGTLAVVAGGVDVVYPPENDGLYRRLITEGAVISETAPGEQPQARHFPRRNRIVSGLSLGVIVVEGAPRSGSLITARLAADQGREVMAVPGSPLDSRAQGPNGLIKNGAALIEDAADVLRILSPLIARPMAEDKPQNYASAPPSPIADSTIDAARPRVIEALGMSPVGVDEVIRLCTLPPAVVAVVLLELELAGRLDRLVGNRVCLIA</sequence>
<dbReference type="InterPro" id="IPR041614">
    <property type="entry name" value="DprA_WH"/>
</dbReference>
<dbReference type="PANTHER" id="PTHR43022:SF1">
    <property type="entry name" value="PROTEIN SMF"/>
    <property type="match status" value="1"/>
</dbReference>
<dbReference type="RefSeq" id="WP_011390942.1">
    <property type="nucleotide sequence ID" value="NC_007643.1"/>
</dbReference>
<feature type="domain" description="DprA winged helix" evidence="3">
    <location>
        <begin position="309"/>
        <end position="368"/>
    </location>
</feature>
<comment type="similarity">
    <text evidence="1">Belongs to the DprA/Smf family.</text>
</comment>
<keyword evidence="5" id="KW-1185">Reference proteome</keyword>
<evidence type="ECO:0000259" key="3">
    <source>
        <dbReference type="Pfam" id="PF17782"/>
    </source>
</evidence>
<dbReference type="NCBIfam" id="TIGR00732">
    <property type="entry name" value="dprA"/>
    <property type="match status" value="1"/>
</dbReference>
<protein>
    <submittedName>
        <fullName evidence="4">SMF protein</fullName>
    </submittedName>
</protein>
<gene>
    <name evidence="4" type="ordered locus">Rru_A3194</name>
</gene>
<reference evidence="4 5" key="1">
    <citation type="journal article" date="2011" name="Stand. Genomic Sci.">
        <title>Complete genome sequence of Rhodospirillum rubrum type strain (S1).</title>
        <authorList>
            <person name="Munk A.C."/>
            <person name="Copeland A."/>
            <person name="Lucas S."/>
            <person name="Lapidus A."/>
            <person name="Del Rio T.G."/>
            <person name="Barry K."/>
            <person name="Detter J.C."/>
            <person name="Hammon N."/>
            <person name="Israni S."/>
            <person name="Pitluck S."/>
            <person name="Brettin T."/>
            <person name="Bruce D."/>
            <person name="Han C."/>
            <person name="Tapia R."/>
            <person name="Gilna P."/>
            <person name="Schmutz J."/>
            <person name="Larimer F."/>
            <person name="Land M."/>
            <person name="Kyrpides N.C."/>
            <person name="Mavromatis K."/>
            <person name="Richardson P."/>
            <person name="Rohde M."/>
            <person name="Goker M."/>
            <person name="Klenk H.P."/>
            <person name="Zhang Y."/>
            <person name="Roberts G.P."/>
            <person name="Reslewic S."/>
            <person name="Schwartz D.C."/>
        </authorList>
    </citation>
    <scope>NUCLEOTIDE SEQUENCE [LARGE SCALE GENOMIC DNA]</scope>
    <source>
        <strain evidence="5">ATCC 11170 / ATH 1.1.1 / DSM 467 / LMG 4362 / NCIMB 8255 / S1</strain>
    </source>
</reference>
<organism evidence="4 5">
    <name type="scientific">Rhodospirillum rubrum (strain ATCC 11170 / ATH 1.1.1 / DSM 467 / LMG 4362 / NCIMB 8255 / S1)</name>
    <dbReference type="NCBI Taxonomy" id="269796"/>
    <lineage>
        <taxon>Bacteria</taxon>
        <taxon>Pseudomonadati</taxon>
        <taxon>Pseudomonadota</taxon>
        <taxon>Alphaproteobacteria</taxon>
        <taxon>Rhodospirillales</taxon>
        <taxon>Rhodospirillaceae</taxon>
        <taxon>Rhodospirillum</taxon>
    </lineage>
</organism>
<proteinExistence type="inferred from homology"/>
<dbReference type="PATRIC" id="fig|269796.9.peg.3307"/>
<dbReference type="HOGENOM" id="CLU_029601_1_1_5"/>
<dbReference type="Proteomes" id="UP000001929">
    <property type="component" value="Chromosome"/>
</dbReference>
<dbReference type="InterPro" id="IPR003488">
    <property type="entry name" value="DprA"/>
</dbReference>
<dbReference type="Pfam" id="PF17782">
    <property type="entry name" value="WHD_DprA"/>
    <property type="match status" value="1"/>
</dbReference>
<dbReference type="EnsemblBacteria" id="ABC23989">
    <property type="protein sequence ID" value="ABC23989"/>
    <property type="gene ID" value="Rru_A3194"/>
</dbReference>
<evidence type="ECO:0000313" key="4">
    <source>
        <dbReference type="EMBL" id="ABC23989.1"/>
    </source>
</evidence>
<evidence type="ECO:0000313" key="5">
    <source>
        <dbReference type="Proteomes" id="UP000001929"/>
    </source>
</evidence>
<dbReference type="Gene3D" id="3.40.50.450">
    <property type="match status" value="1"/>
</dbReference>
<accession>Q2RPF6</accession>
<dbReference type="Pfam" id="PF21102">
    <property type="entry name" value="DprA_N"/>
    <property type="match status" value="1"/>
</dbReference>
<dbReference type="InterPro" id="IPR057666">
    <property type="entry name" value="DrpA_SLOG"/>
</dbReference>
<dbReference type="PhylomeDB" id="Q2RPF6"/>
<dbReference type="Gene3D" id="1.10.10.10">
    <property type="entry name" value="Winged helix-like DNA-binding domain superfamily/Winged helix DNA-binding domain"/>
    <property type="match status" value="1"/>
</dbReference>